<dbReference type="RefSeq" id="WP_064104517.1">
    <property type="nucleotide sequence ID" value="NZ_LXSF01000007.1"/>
</dbReference>
<dbReference type="SUPFAM" id="SSF56281">
    <property type="entry name" value="Metallo-hydrolase/oxidoreductase"/>
    <property type="match status" value="1"/>
</dbReference>
<dbReference type="Proteomes" id="UP000078003">
    <property type="component" value="Unassembled WGS sequence"/>
</dbReference>
<sequence length="360" mass="41299">MKRRPHGGYPLYPASNHYDPIRRRFFNPEPKRRLQPLDFGGAFKMLSRKGRFPAQPLPFAKPDFAAFMRQEGLPGNEQREFRQNEQREFLHSKNEQKARFVWFGHSTLLMRVAGLNILTDPVFGMSAAPNNKMFRRFQPPPAAPHELPPLDIILYSHNHYDHLEESFVRSVADSGVHFLVPLGMEVLLRRWGVKAENISAADWYQSHTIGGVTFTATPARHDSSRNLADHNRMLWAGWAIEGGGQRLYFSGDSSYGSHFADIGRHFGGFDLAFMENGQYDRRWPDNHMFPGQTVQAAIDVGARRMMPIHWGAFSLAMHDWDEPVHRSIPLAIERGLPVLTPLIGQVFEADTETELWWEEV</sequence>
<dbReference type="EMBL" id="LXSF01000007">
    <property type="protein sequence ID" value="OAM16158.1"/>
    <property type="molecule type" value="Genomic_DNA"/>
</dbReference>
<dbReference type="InterPro" id="IPR036866">
    <property type="entry name" value="RibonucZ/Hydroxyglut_hydro"/>
</dbReference>
<dbReference type="Gene3D" id="3.60.15.10">
    <property type="entry name" value="Ribonuclease Z/Hydroxyacylglutathione hydrolase-like"/>
    <property type="match status" value="1"/>
</dbReference>
<organism evidence="2 3">
    <name type="scientific">Eikenella corrodens</name>
    <dbReference type="NCBI Taxonomy" id="539"/>
    <lineage>
        <taxon>Bacteria</taxon>
        <taxon>Pseudomonadati</taxon>
        <taxon>Pseudomonadota</taxon>
        <taxon>Betaproteobacteria</taxon>
        <taxon>Neisseriales</taxon>
        <taxon>Neisseriaceae</taxon>
        <taxon>Eikenella</taxon>
    </lineage>
</organism>
<evidence type="ECO:0000259" key="1">
    <source>
        <dbReference type="Pfam" id="PF12706"/>
    </source>
</evidence>
<dbReference type="PANTHER" id="PTHR15032">
    <property type="entry name" value="N-ACYL-PHOSPHATIDYLETHANOLAMINE-HYDROLYZING PHOSPHOLIPASE D"/>
    <property type="match status" value="1"/>
</dbReference>
<comment type="caution">
    <text evidence="2">The sequence shown here is derived from an EMBL/GenBank/DDBJ whole genome shotgun (WGS) entry which is preliminary data.</text>
</comment>
<gene>
    <name evidence="2" type="ORF">A7P85_07025</name>
</gene>
<protein>
    <submittedName>
        <fullName evidence="2">Multidrug transporter</fullName>
    </submittedName>
</protein>
<name>A0A1A9RDB9_EIKCO</name>
<dbReference type="InterPro" id="IPR001279">
    <property type="entry name" value="Metallo-B-lactamas"/>
</dbReference>
<proteinExistence type="predicted"/>
<dbReference type="PANTHER" id="PTHR15032:SF4">
    <property type="entry name" value="N-ACYL-PHOSPHATIDYLETHANOLAMINE-HYDROLYZING PHOSPHOLIPASE D"/>
    <property type="match status" value="1"/>
</dbReference>
<dbReference type="Pfam" id="PF12706">
    <property type="entry name" value="Lactamase_B_2"/>
    <property type="match status" value="1"/>
</dbReference>
<evidence type="ECO:0000313" key="2">
    <source>
        <dbReference type="EMBL" id="OAM16158.1"/>
    </source>
</evidence>
<accession>A0A1A9RDB9</accession>
<feature type="domain" description="Metallo-beta-lactamase" evidence="1">
    <location>
        <begin position="116"/>
        <end position="310"/>
    </location>
</feature>
<dbReference type="GO" id="GO:0005737">
    <property type="term" value="C:cytoplasm"/>
    <property type="evidence" value="ECO:0007669"/>
    <property type="project" value="TreeGrafter"/>
</dbReference>
<reference evidence="3" key="1">
    <citation type="submission" date="2016-05" db="EMBL/GenBank/DDBJ databases">
        <title>Draft genome of Corynebacterium afermentans subsp. afermentans LCDC 88199T.</title>
        <authorList>
            <person name="Bernier A.-M."/>
            <person name="Bernard K."/>
        </authorList>
    </citation>
    <scope>NUCLEOTIDE SEQUENCE [LARGE SCALE GENOMIC DNA]</scope>
    <source>
        <strain evidence="3">NML01-0328</strain>
    </source>
</reference>
<dbReference type="AlphaFoldDB" id="A0A1A9RDB9"/>
<evidence type="ECO:0000313" key="3">
    <source>
        <dbReference type="Proteomes" id="UP000078003"/>
    </source>
</evidence>